<name>A0A1C7MG55_GRIFR</name>
<reference evidence="2 3" key="1">
    <citation type="submission" date="2016-03" db="EMBL/GenBank/DDBJ databases">
        <title>Whole genome sequencing of Grifola frondosa 9006-11.</title>
        <authorList>
            <person name="Min B."/>
            <person name="Park H."/>
            <person name="Kim J.-G."/>
            <person name="Cho H."/>
            <person name="Oh Y.-L."/>
            <person name="Kong W.-S."/>
            <person name="Choi I.-G."/>
        </authorList>
    </citation>
    <scope>NUCLEOTIDE SEQUENCE [LARGE SCALE GENOMIC DNA]</scope>
    <source>
        <strain evidence="2 3">9006-11</strain>
    </source>
</reference>
<gene>
    <name evidence="2" type="ORF">A0H81_04976</name>
</gene>
<keyword evidence="3" id="KW-1185">Reference proteome</keyword>
<feature type="region of interest" description="Disordered" evidence="1">
    <location>
        <begin position="41"/>
        <end position="80"/>
    </location>
</feature>
<evidence type="ECO:0000256" key="1">
    <source>
        <dbReference type="SAM" id="MobiDB-lite"/>
    </source>
</evidence>
<proteinExistence type="predicted"/>
<evidence type="ECO:0000313" key="3">
    <source>
        <dbReference type="Proteomes" id="UP000092993"/>
    </source>
</evidence>
<accession>A0A1C7MG55</accession>
<organism evidence="2 3">
    <name type="scientific">Grifola frondosa</name>
    <name type="common">Maitake</name>
    <name type="synonym">Polyporus frondosus</name>
    <dbReference type="NCBI Taxonomy" id="5627"/>
    <lineage>
        <taxon>Eukaryota</taxon>
        <taxon>Fungi</taxon>
        <taxon>Dikarya</taxon>
        <taxon>Basidiomycota</taxon>
        <taxon>Agaricomycotina</taxon>
        <taxon>Agaricomycetes</taxon>
        <taxon>Polyporales</taxon>
        <taxon>Grifolaceae</taxon>
        <taxon>Grifola</taxon>
    </lineage>
</organism>
<comment type="caution">
    <text evidence="2">The sequence shown here is derived from an EMBL/GenBank/DDBJ whole genome shotgun (WGS) entry which is preliminary data.</text>
</comment>
<evidence type="ECO:0000313" key="2">
    <source>
        <dbReference type="EMBL" id="OBZ75873.1"/>
    </source>
</evidence>
<protein>
    <submittedName>
        <fullName evidence="2">Uncharacterized protein</fullName>
    </submittedName>
</protein>
<dbReference type="Proteomes" id="UP000092993">
    <property type="component" value="Unassembled WGS sequence"/>
</dbReference>
<dbReference type="EMBL" id="LUGG01000004">
    <property type="protein sequence ID" value="OBZ75873.1"/>
    <property type="molecule type" value="Genomic_DNA"/>
</dbReference>
<sequence>MPNNRYYISRKAPSHYTARNLVVSHHTRILEYFFDPPQSVLPRTSLPRHTPNELPSAECGPAQYNRGHSACPVESSSSYH</sequence>
<dbReference type="AlphaFoldDB" id="A0A1C7MG55"/>